<accession>A0A8J5MSS0</accession>
<protein>
    <submittedName>
        <fullName evidence="5">WSC domain-containing protein 1-like 8</fullName>
    </submittedName>
</protein>
<dbReference type="InterPro" id="IPR000863">
    <property type="entry name" value="Sulfotransferase_dom"/>
</dbReference>
<evidence type="ECO:0000256" key="1">
    <source>
        <dbReference type="ARBA" id="ARBA00010236"/>
    </source>
</evidence>
<dbReference type="PANTHER" id="PTHR45964">
    <property type="entry name" value="WSCD FAMILY MEMBER CG9164"/>
    <property type="match status" value="1"/>
</dbReference>
<dbReference type="GO" id="GO:0008146">
    <property type="term" value="F:sulfotransferase activity"/>
    <property type="evidence" value="ECO:0007669"/>
    <property type="project" value="InterPro"/>
</dbReference>
<proteinExistence type="inferred from homology"/>
<organism evidence="5 6">
    <name type="scientific">Homarus americanus</name>
    <name type="common">American lobster</name>
    <dbReference type="NCBI Taxonomy" id="6706"/>
    <lineage>
        <taxon>Eukaryota</taxon>
        <taxon>Metazoa</taxon>
        <taxon>Ecdysozoa</taxon>
        <taxon>Arthropoda</taxon>
        <taxon>Crustacea</taxon>
        <taxon>Multicrustacea</taxon>
        <taxon>Malacostraca</taxon>
        <taxon>Eumalacostraca</taxon>
        <taxon>Eucarida</taxon>
        <taxon>Decapoda</taxon>
        <taxon>Pleocyemata</taxon>
        <taxon>Astacidea</taxon>
        <taxon>Nephropoidea</taxon>
        <taxon>Nephropidae</taxon>
        <taxon>Homarus</taxon>
    </lineage>
</organism>
<feature type="domain" description="Sulfotransferase" evidence="4">
    <location>
        <begin position="307"/>
        <end position="403"/>
    </location>
</feature>
<sequence length="468" mass="52834">MIRVGRWNKGHRALITLIIGASLCLLVLAFTPHPDATLHRSPSHGIRRIQETDDYTGPKHSGQAPPEDNPSLSSTGPENLQQNSPHSAALAMDIPRNKKEVEHVMKAQETAITALQHGYKLTTNQKNLLANMNPKDKKVAEERVSKLRTMQEKAYLMHLRAKKQIIPLKGGGERITSTPRMQVRLPVSLKKLPPEQTHYPWVKNEECANYSITFKPSGSLPTRALVSFPSSGNTWIRYLIEGATGIFTGSLYDDSSLTRKGMYGEGIVYDSGMTILQKSHGYTTGDAMKLSHEERRTKNHMDELSHQGVLVIRNPFKALISHRHLDVGGHTGYAPKAHFLGKGWTEFVTLKVGLWKDFNIDWLTLSKPKDMHVTFYENLKIDPVEEMRKILRYLKLPDDEDRLHCVGSNTDGLFKKASKNVPLDFNPFTSELNDVVYKAIHEVNSVQQEKKGSHLINMSYMTNRKQMG</sequence>
<dbReference type="InterPro" id="IPR051589">
    <property type="entry name" value="Sialate-O-sulfotransferase"/>
</dbReference>
<gene>
    <name evidence="5" type="primary">Wscd1-L8</name>
    <name evidence="5" type="ORF">Hamer_G023249</name>
</gene>
<evidence type="ECO:0000313" key="5">
    <source>
        <dbReference type="EMBL" id="KAG7162049.1"/>
    </source>
</evidence>
<comment type="caution">
    <text evidence="5">The sequence shown here is derived from an EMBL/GenBank/DDBJ whole genome shotgun (WGS) entry which is preliminary data.</text>
</comment>
<dbReference type="PANTHER" id="PTHR45964:SF9">
    <property type="entry name" value="SULFOTRANSFERASE"/>
    <property type="match status" value="1"/>
</dbReference>
<keyword evidence="3" id="KW-0732">Signal</keyword>
<dbReference type="SUPFAM" id="SSF52540">
    <property type="entry name" value="P-loop containing nucleoside triphosphate hydrolases"/>
    <property type="match status" value="1"/>
</dbReference>
<evidence type="ECO:0000256" key="2">
    <source>
        <dbReference type="SAM" id="MobiDB-lite"/>
    </source>
</evidence>
<feature type="chain" id="PRO_5035326505" evidence="3">
    <location>
        <begin position="30"/>
        <end position="468"/>
    </location>
</feature>
<dbReference type="Pfam" id="PF00685">
    <property type="entry name" value="Sulfotransfer_1"/>
    <property type="match status" value="1"/>
</dbReference>
<reference evidence="5" key="1">
    <citation type="journal article" date="2021" name="Sci. Adv.">
        <title>The American lobster genome reveals insights on longevity, neural, and immune adaptations.</title>
        <authorList>
            <person name="Polinski J.M."/>
            <person name="Zimin A.V."/>
            <person name="Clark K.F."/>
            <person name="Kohn A.B."/>
            <person name="Sadowski N."/>
            <person name="Timp W."/>
            <person name="Ptitsyn A."/>
            <person name="Khanna P."/>
            <person name="Romanova D.Y."/>
            <person name="Williams P."/>
            <person name="Greenwood S.J."/>
            <person name="Moroz L.L."/>
            <person name="Walt D.R."/>
            <person name="Bodnar A.G."/>
        </authorList>
    </citation>
    <scope>NUCLEOTIDE SEQUENCE</scope>
    <source>
        <strain evidence="5">GMGI-L3</strain>
    </source>
</reference>
<feature type="compositionally biased region" description="Polar residues" evidence="2">
    <location>
        <begin position="70"/>
        <end position="85"/>
    </location>
</feature>
<keyword evidence="6" id="KW-1185">Reference proteome</keyword>
<name>A0A8J5MSS0_HOMAM</name>
<evidence type="ECO:0000259" key="4">
    <source>
        <dbReference type="Pfam" id="PF00685"/>
    </source>
</evidence>
<dbReference type="InterPro" id="IPR027417">
    <property type="entry name" value="P-loop_NTPase"/>
</dbReference>
<feature type="signal peptide" evidence="3">
    <location>
        <begin position="1"/>
        <end position="29"/>
    </location>
</feature>
<dbReference type="EMBL" id="JAHLQT010028090">
    <property type="protein sequence ID" value="KAG7162049.1"/>
    <property type="molecule type" value="Genomic_DNA"/>
</dbReference>
<dbReference type="Proteomes" id="UP000747542">
    <property type="component" value="Unassembled WGS sequence"/>
</dbReference>
<evidence type="ECO:0000256" key="3">
    <source>
        <dbReference type="SAM" id="SignalP"/>
    </source>
</evidence>
<feature type="region of interest" description="Disordered" evidence="2">
    <location>
        <begin position="36"/>
        <end position="85"/>
    </location>
</feature>
<dbReference type="Gene3D" id="3.40.50.300">
    <property type="entry name" value="P-loop containing nucleotide triphosphate hydrolases"/>
    <property type="match status" value="1"/>
</dbReference>
<comment type="similarity">
    <text evidence="1">Belongs to the WSCD family.</text>
</comment>
<evidence type="ECO:0000313" key="6">
    <source>
        <dbReference type="Proteomes" id="UP000747542"/>
    </source>
</evidence>
<dbReference type="AlphaFoldDB" id="A0A8J5MSS0"/>